<dbReference type="AlphaFoldDB" id="A0A0M0BRU0"/>
<keyword evidence="2 5" id="KW-0812">Transmembrane</keyword>
<gene>
    <name evidence="7" type="ORF">AC477_04360</name>
</gene>
<comment type="subcellular location">
    <subcellularLocation>
        <location evidence="1">Membrane</location>
        <topology evidence="1">Multi-pass membrane protein</topology>
    </subcellularLocation>
</comment>
<evidence type="ECO:0000256" key="3">
    <source>
        <dbReference type="ARBA" id="ARBA00022989"/>
    </source>
</evidence>
<name>A0A0M0BRU0_9ARCH</name>
<protein>
    <recommendedName>
        <fullName evidence="6">Ammonium transporter AmtB-like domain-containing protein</fullName>
    </recommendedName>
</protein>
<dbReference type="InterPro" id="IPR024041">
    <property type="entry name" value="NH4_transpt_AmtB-like_dom"/>
</dbReference>
<dbReference type="GO" id="GO:0016020">
    <property type="term" value="C:membrane"/>
    <property type="evidence" value="ECO:0007669"/>
    <property type="project" value="UniProtKB-SubCell"/>
</dbReference>
<accession>A0A0M0BRU0</accession>
<dbReference type="Pfam" id="PF00909">
    <property type="entry name" value="Ammonium_transp"/>
    <property type="match status" value="1"/>
</dbReference>
<dbReference type="GO" id="GO:0008519">
    <property type="term" value="F:ammonium channel activity"/>
    <property type="evidence" value="ECO:0007669"/>
    <property type="project" value="InterPro"/>
</dbReference>
<evidence type="ECO:0000313" key="7">
    <source>
        <dbReference type="EMBL" id="KON31149.1"/>
    </source>
</evidence>
<evidence type="ECO:0000256" key="5">
    <source>
        <dbReference type="SAM" id="Phobius"/>
    </source>
</evidence>
<keyword evidence="3 5" id="KW-1133">Transmembrane helix</keyword>
<dbReference type="InterPro" id="IPR029020">
    <property type="entry name" value="Ammonium/urea_transptr"/>
</dbReference>
<evidence type="ECO:0000256" key="1">
    <source>
        <dbReference type="ARBA" id="ARBA00004141"/>
    </source>
</evidence>
<reference evidence="7 8" key="1">
    <citation type="submission" date="2015-06" db="EMBL/GenBank/DDBJ databases">
        <title>New insights into the roles of widespread benthic archaea in carbon and nitrogen cycling.</title>
        <authorList>
            <person name="Lazar C.S."/>
            <person name="Baker B.J."/>
            <person name="Seitz K.W."/>
            <person name="Hyde A.S."/>
            <person name="Dick G.J."/>
            <person name="Hinrichs K.-U."/>
            <person name="Teske A.P."/>
        </authorList>
    </citation>
    <scope>NUCLEOTIDE SEQUENCE [LARGE SCALE GENOMIC DNA]</scope>
    <source>
        <strain evidence="7">SG8-32-1</strain>
    </source>
</reference>
<proteinExistence type="predicted"/>
<dbReference type="Proteomes" id="UP000037237">
    <property type="component" value="Unassembled WGS sequence"/>
</dbReference>
<feature type="domain" description="Ammonium transporter AmtB-like" evidence="6">
    <location>
        <begin position="6"/>
        <end position="64"/>
    </location>
</feature>
<feature type="non-terminal residue" evidence="7">
    <location>
        <position position="1"/>
    </location>
</feature>
<evidence type="ECO:0000313" key="8">
    <source>
        <dbReference type="Proteomes" id="UP000037237"/>
    </source>
</evidence>
<feature type="transmembrane region" description="Helical" evidence="5">
    <location>
        <begin position="12"/>
        <end position="37"/>
    </location>
</feature>
<evidence type="ECO:0000256" key="2">
    <source>
        <dbReference type="ARBA" id="ARBA00022692"/>
    </source>
</evidence>
<dbReference type="Gene3D" id="1.10.3430.10">
    <property type="entry name" value="Ammonium transporter AmtB like domains"/>
    <property type="match status" value="1"/>
</dbReference>
<evidence type="ECO:0000259" key="6">
    <source>
        <dbReference type="Pfam" id="PF00909"/>
    </source>
</evidence>
<dbReference type="EMBL" id="LFWU01000105">
    <property type="protein sequence ID" value="KON31149.1"/>
    <property type="molecule type" value="Genomic_DNA"/>
</dbReference>
<comment type="caution">
    <text evidence="7">The sequence shown here is derived from an EMBL/GenBank/DDBJ whole genome shotgun (WGS) entry which is preliminary data.</text>
</comment>
<sequence>GFADVTTWINQIGIQAIGAASIALWAGVMGLIMFTALKKLKILRVTRDEELYGLDIALHKTLAYPEDMMDEK</sequence>
<keyword evidence="4 5" id="KW-0472">Membrane</keyword>
<organism evidence="7 8">
    <name type="scientific">miscellaneous Crenarchaeota group-1 archaeon SG8-32-1</name>
    <dbReference type="NCBI Taxonomy" id="1685124"/>
    <lineage>
        <taxon>Archaea</taxon>
        <taxon>Candidatus Bathyarchaeota</taxon>
        <taxon>MCG-1</taxon>
    </lineage>
</organism>
<evidence type="ECO:0000256" key="4">
    <source>
        <dbReference type="ARBA" id="ARBA00023136"/>
    </source>
</evidence>